<accession>A0ABN7WA25</accession>
<proteinExistence type="predicted"/>
<organism evidence="1 2">
    <name type="scientific">Gigaspora margarita</name>
    <dbReference type="NCBI Taxonomy" id="4874"/>
    <lineage>
        <taxon>Eukaryota</taxon>
        <taxon>Fungi</taxon>
        <taxon>Fungi incertae sedis</taxon>
        <taxon>Mucoromycota</taxon>
        <taxon>Glomeromycotina</taxon>
        <taxon>Glomeromycetes</taxon>
        <taxon>Diversisporales</taxon>
        <taxon>Gigasporaceae</taxon>
        <taxon>Gigaspora</taxon>
    </lineage>
</organism>
<dbReference type="EMBL" id="CAJVQB010036054">
    <property type="protein sequence ID" value="CAG8823409.1"/>
    <property type="molecule type" value="Genomic_DNA"/>
</dbReference>
<reference evidence="1 2" key="1">
    <citation type="submission" date="2021-06" db="EMBL/GenBank/DDBJ databases">
        <authorList>
            <person name="Kallberg Y."/>
            <person name="Tangrot J."/>
            <person name="Rosling A."/>
        </authorList>
    </citation>
    <scope>NUCLEOTIDE SEQUENCE [LARGE SCALE GENOMIC DNA]</scope>
    <source>
        <strain evidence="1 2">120-4 pot B 10/14</strain>
    </source>
</reference>
<dbReference type="Proteomes" id="UP000789901">
    <property type="component" value="Unassembled WGS sequence"/>
</dbReference>
<evidence type="ECO:0000313" key="2">
    <source>
        <dbReference type="Proteomes" id="UP000789901"/>
    </source>
</evidence>
<protein>
    <submittedName>
        <fullName evidence="1">42512_t:CDS:1</fullName>
    </submittedName>
</protein>
<comment type="caution">
    <text evidence="1">The sequence shown here is derived from an EMBL/GenBank/DDBJ whole genome shotgun (WGS) entry which is preliminary data.</text>
</comment>
<gene>
    <name evidence="1" type="ORF">GMARGA_LOCUS28330</name>
</gene>
<keyword evidence="2" id="KW-1185">Reference proteome</keyword>
<sequence>ESSKVLYEAAINIAHIVNAGTFNNLLFEIMNDQFLERNIQVFDKGEEWFAGSQNTKGKLFLEHLSSAIWYADPYIKLLKSYSYDMPTLFLQLPVYKSNSIYNTFYFKSHHKKERLSYQKLLEHCKSISIEYSVSEIWANKEYWAQIIPESSQLTNNSHNSTELVHMPSKNCSLTTILGSLNINSNYEELQKNLATKENYLGNLNYVWRISESNSNNNEHETHNARSN</sequence>
<name>A0ABN7WA25_GIGMA</name>
<evidence type="ECO:0000313" key="1">
    <source>
        <dbReference type="EMBL" id="CAG8823409.1"/>
    </source>
</evidence>
<feature type="non-terminal residue" evidence="1">
    <location>
        <position position="1"/>
    </location>
</feature>